<reference evidence="1 2" key="1">
    <citation type="submission" date="2016-11" db="EMBL/GenBank/DDBJ databases">
        <authorList>
            <person name="Jaros S."/>
            <person name="Januszkiewicz K."/>
            <person name="Wedrychowicz H."/>
        </authorList>
    </citation>
    <scope>NUCLEOTIDE SEQUENCE [LARGE SCALE GENOMIC DNA]</scope>
    <source>
        <strain evidence="1 2">DSM 16917</strain>
    </source>
</reference>
<keyword evidence="2" id="KW-1185">Reference proteome</keyword>
<evidence type="ECO:0000313" key="2">
    <source>
        <dbReference type="Proteomes" id="UP000184268"/>
    </source>
</evidence>
<dbReference type="Pfam" id="PF04107">
    <property type="entry name" value="GCS2"/>
    <property type="match status" value="1"/>
</dbReference>
<dbReference type="RefSeq" id="WP_067661075.1">
    <property type="nucleotide sequence ID" value="NZ_FQXG01000005.1"/>
</dbReference>
<dbReference type="STRING" id="299255.SAMN02745129_3194"/>
<dbReference type="AlphaFoldDB" id="A0A1M5X3F7"/>
<dbReference type="Gene3D" id="3.30.590.20">
    <property type="match status" value="1"/>
</dbReference>
<dbReference type="Proteomes" id="UP000184268">
    <property type="component" value="Unassembled WGS sequence"/>
</dbReference>
<name>A0A1M5X3F7_9GAMM</name>
<dbReference type="InterPro" id="IPR006336">
    <property type="entry name" value="GCS2"/>
</dbReference>
<dbReference type="InterPro" id="IPR014746">
    <property type="entry name" value="Gln_synth/guanido_kin_cat_dom"/>
</dbReference>
<proteinExistence type="predicted"/>
<dbReference type="PANTHER" id="PTHR36510:SF3">
    <property type="entry name" value="CONSERVED PROTEIN"/>
    <property type="match status" value="1"/>
</dbReference>
<dbReference type="EMBL" id="FQXG01000005">
    <property type="protein sequence ID" value="SHH94350.1"/>
    <property type="molecule type" value="Genomic_DNA"/>
</dbReference>
<gene>
    <name evidence="1" type="ORF">SAMN02745129_3194</name>
</gene>
<dbReference type="GO" id="GO:0016879">
    <property type="term" value="F:ligase activity, forming carbon-nitrogen bonds"/>
    <property type="evidence" value="ECO:0007669"/>
    <property type="project" value="TreeGrafter"/>
</dbReference>
<accession>A0A1M5X3F7</accession>
<dbReference type="InterPro" id="IPR016602">
    <property type="entry name" value="UCP012666"/>
</dbReference>
<protein>
    <submittedName>
        <fullName evidence="1">Gamma-glutamyl:cysteine ligase YbdK, ATP-grasp superfamily</fullName>
    </submittedName>
</protein>
<dbReference type="PIRSF" id="PIRSF012666">
    <property type="entry name" value="UCP012666"/>
    <property type="match status" value="1"/>
</dbReference>
<keyword evidence="1" id="KW-0436">Ligase</keyword>
<evidence type="ECO:0000313" key="1">
    <source>
        <dbReference type="EMBL" id="SHH94350.1"/>
    </source>
</evidence>
<dbReference type="PANTHER" id="PTHR36510">
    <property type="entry name" value="GLUTAMATE--CYSTEINE LIGASE 2-RELATED"/>
    <property type="match status" value="1"/>
</dbReference>
<dbReference type="OrthoDB" id="240589at2"/>
<sequence length="490" mass="55277">MGQTVTEQHFSQQDHHRFERQLTEDLDCLAQLLTDPDWGRGERTLGAELELYLLDQEQGPWMANQQLLKAAADPHLTPELNRFNLEYNCPYTQCQGSPFSQLGGQMTRQLSQLQHLASEMGGQVTAIGILPTLKSAHFGLSSMTDEPRYHQLTRALKQRRDGPFQICINGPDRLMMSADDLTLEGANTSFQLHLRVDPAEFADWFNAIQLATPFVMALSGNAPLFLGRRLWQETRIALFKQSIDCRNLCDTPWDPPARVSFGKGYVRHSAIELFRQGTSLFPVILPDWHRVEDKPGEGPALHALRLHQGTIWSWNRPVYDPAGGGHLRIEMRTLPAGPTIDDMMANAALLLGLAQSFRAQIDSLIDRLPFDFAEYNFYRAAQSGLEAKLLWPGQRLLLQEQPVVPLLEAMLPQAQTGLEQLGIDSDEAARLMTLLAERLARGQTGAQWQLRALAKLEQQHDHDTALRRMVQHYCELSRSGQPVAQWELPA</sequence>
<dbReference type="InterPro" id="IPR050141">
    <property type="entry name" value="GCL_type2/YbdK_subfam"/>
</dbReference>
<organism evidence="1 2">
    <name type="scientific">Ferrimonas marina</name>
    <dbReference type="NCBI Taxonomy" id="299255"/>
    <lineage>
        <taxon>Bacteria</taxon>
        <taxon>Pseudomonadati</taxon>
        <taxon>Pseudomonadota</taxon>
        <taxon>Gammaproteobacteria</taxon>
        <taxon>Alteromonadales</taxon>
        <taxon>Ferrimonadaceae</taxon>
        <taxon>Ferrimonas</taxon>
    </lineage>
</organism>
<dbReference type="SUPFAM" id="SSF55931">
    <property type="entry name" value="Glutamine synthetase/guanido kinase"/>
    <property type="match status" value="1"/>
</dbReference>